<dbReference type="AlphaFoldDB" id="A0A7Z2MSS0"/>
<evidence type="ECO:0000313" key="4">
    <source>
        <dbReference type="Proteomes" id="UP000464718"/>
    </source>
</evidence>
<dbReference type="EMBL" id="DACQKT010000042">
    <property type="protein sequence ID" value="HAS6680334.1"/>
    <property type="molecule type" value="Genomic_DNA"/>
</dbReference>
<keyword evidence="1" id="KW-1133">Transmembrane helix</keyword>
<dbReference type="Proteomes" id="UP000464718">
    <property type="component" value="Chromosome i"/>
</dbReference>
<organism evidence="2">
    <name type="scientific">Vibrio parahaemolyticus</name>
    <dbReference type="NCBI Taxonomy" id="670"/>
    <lineage>
        <taxon>Bacteria</taxon>
        <taxon>Pseudomonadati</taxon>
        <taxon>Pseudomonadota</taxon>
        <taxon>Gammaproteobacteria</taxon>
        <taxon>Vibrionales</taxon>
        <taxon>Vibrionaceae</taxon>
        <taxon>Vibrio</taxon>
    </lineage>
</organism>
<dbReference type="RefSeq" id="WP_114867663.1">
    <property type="nucleotide sequence ID" value="NZ_CP034298.1"/>
</dbReference>
<reference evidence="3 4" key="2">
    <citation type="submission" date="2018-12" db="EMBL/GenBank/DDBJ databases">
        <title>Genomic insights into the evolutionary origins and pathogenicity of five Vibrio parahaemolyticus strains isolated from the shrimp with acute hepatopancreatic necrosis disease (AHPND).</title>
        <authorList>
            <person name="Yang Q."/>
            <person name="Dong X."/>
            <person name="Xie G."/>
            <person name="Fu S."/>
            <person name="Zou P."/>
            <person name="Sun J."/>
            <person name="Wang Y."/>
            <person name="Huang J."/>
        </authorList>
    </citation>
    <scope>NUCLEOTIDE SEQUENCE [LARGE SCALE GENOMIC DNA]</scope>
    <source>
        <strain evidence="3 4">20160303005-1</strain>
    </source>
</reference>
<name>A0A7Z2MSS0_VIBPH</name>
<evidence type="ECO:0000313" key="2">
    <source>
        <dbReference type="EMBL" id="HAS6680334.1"/>
    </source>
</evidence>
<feature type="transmembrane region" description="Helical" evidence="1">
    <location>
        <begin position="12"/>
        <end position="32"/>
    </location>
</feature>
<evidence type="ECO:0000256" key="1">
    <source>
        <dbReference type="SAM" id="Phobius"/>
    </source>
</evidence>
<gene>
    <name evidence="3" type="ORF">EHC69_10725</name>
    <name evidence="2" type="ORF">I7278_26610</name>
</gene>
<feature type="transmembrane region" description="Helical" evidence="1">
    <location>
        <begin position="60"/>
        <end position="78"/>
    </location>
</feature>
<reference evidence="2" key="3">
    <citation type="submission" date="2019-12" db="EMBL/GenBank/DDBJ databases">
        <authorList>
            <consortium name="NCBI Pathogen Detection Project"/>
        </authorList>
    </citation>
    <scope>NUCLEOTIDE SEQUENCE</scope>
    <source>
        <strain evidence="2">1930</strain>
    </source>
</reference>
<accession>A0A7Z2MSS0</accession>
<reference evidence="2" key="1">
    <citation type="journal article" date="2018" name="Genome Biol.">
        <title>SKESA: strategic k-mer extension for scrupulous assemblies.</title>
        <authorList>
            <person name="Souvorov A."/>
            <person name="Agarwala R."/>
            <person name="Lipman D.J."/>
        </authorList>
    </citation>
    <scope>NUCLEOTIDE SEQUENCE</scope>
    <source>
        <strain evidence="2">1930</strain>
    </source>
</reference>
<keyword evidence="1" id="KW-0812">Transmembrane</keyword>
<evidence type="ECO:0000313" key="3">
    <source>
        <dbReference type="EMBL" id="QHH09792.1"/>
    </source>
</evidence>
<keyword evidence="1" id="KW-0472">Membrane</keyword>
<dbReference type="EMBL" id="CP034298">
    <property type="protein sequence ID" value="QHH09792.1"/>
    <property type="molecule type" value="Genomic_DNA"/>
</dbReference>
<dbReference type="Proteomes" id="UP000856022">
    <property type="component" value="Unassembled WGS sequence"/>
</dbReference>
<protein>
    <submittedName>
        <fullName evidence="2">Uncharacterized protein</fullName>
    </submittedName>
</protein>
<proteinExistence type="predicted"/>
<sequence length="98" mass="11073">METDNWFNLTLYSLFTLSVVVIGLPLGARLLFYSLKRLIIIGNNPHSENLLIKKFGKTPLETFFVGSFLVVVSIWYLLFDRGGALLTLGFKITQFLAS</sequence>